<keyword evidence="2" id="KW-1185">Reference proteome</keyword>
<accession>A0A4R1B0W3</accession>
<comment type="caution">
    <text evidence="1">The sequence shown here is derived from an EMBL/GenBank/DDBJ whole genome shotgun (WGS) entry which is preliminary data.</text>
</comment>
<reference evidence="1 2" key="1">
    <citation type="submission" date="2019-03" db="EMBL/GenBank/DDBJ databases">
        <title>Genome sequence of Thiobacillaceae bacterium LSR1, a sulfur-oxidizing bacterium isolated from freshwater sediment.</title>
        <authorList>
            <person name="Li S."/>
        </authorList>
    </citation>
    <scope>NUCLEOTIDE SEQUENCE [LARGE SCALE GENOMIC DNA]</scope>
    <source>
        <strain evidence="1 2">LSR1</strain>
    </source>
</reference>
<dbReference type="Proteomes" id="UP000295443">
    <property type="component" value="Unassembled WGS sequence"/>
</dbReference>
<evidence type="ECO:0000313" key="2">
    <source>
        <dbReference type="Proteomes" id="UP000295443"/>
    </source>
</evidence>
<dbReference type="EMBL" id="SJZB01000052">
    <property type="protein sequence ID" value="TCJ11614.1"/>
    <property type="molecule type" value="Genomic_DNA"/>
</dbReference>
<protein>
    <submittedName>
        <fullName evidence="1">Uncharacterized protein</fullName>
    </submittedName>
</protein>
<name>A0A4R1B0W3_9PROT</name>
<dbReference type="OrthoDB" id="1369138at2"/>
<dbReference type="AlphaFoldDB" id="A0A4R1B0W3"/>
<sequence length="83" mass="9849">MSERSVKDIEHKVGHIQEIEFSDGRKRNVDFASFSFYCGHHDYEKYQEIGKLLEFEIIEGNLNLGDHTMIFPVEDLYQNRLIK</sequence>
<proteinExistence type="predicted"/>
<evidence type="ECO:0000313" key="1">
    <source>
        <dbReference type="EMBL" id="TCJ11614.1"/>
    </source>
</evidence>
<gene>
    <name evidence="1" type="ORF">EZJ19_15190</name>
</gene>
<organism evidence="1 2">
    <name type="scientific">Parasulfuritortus cantonensis</name>
    <dbReference type="NCBI Taxonomy" id="2528202"/>
    <lineage>
        <taxon>Bacteria</taxon>
        <taxon>Pseudomonadati</taxon>
        <taxon>Pseudomonadota</taxon>
        <taxon>Betaproteobacteria</taxon>
        <taxon>Nitrosomonadales</taxon>
        <taxon>Thiobacillaceae</taxon>
        <taxon>Parasulfuritortus</taxon>
    </lineage>
</organism>